<gene>
    <name evidence="2" type="ORF">NLF92_06715</name>
</gene>
<evidence type="ECO:0000256" key="1">
    <source>
        <dbReference type="SAM" id="Phobius"/>
    </source>
</evidence>
<accession>A0AA42BLB1</accession>
<keyword evidence="1" id="KW-0812">Transmembrane</keyword>
<keyword evidence="1" id="KW-0472">Membrane</keyword>
<reference evidence="2" key="1">
    <citation type="submission" date="2022-07" db="EMBL/GenBank/DDBJ databases">
        <title>Characterization of the Novel Bacterium Alteromonas immobilis LMIT006 and Alteromonas gregis LMIT007.</title>
        <authorList>
            <person name="Lin X."/>
        </authorList>
    </citation>
    <scope>NUCLEOTIDE SEQUENCE</scope>
    <source>
        <strain evidence="2">LMIT007</strain>
    </source>
</reference>
<evidence type="ECO:0000313" key="2">
    <source>
        <dbReference type="EMBL" id="MCP3428635.1"/>
    </source>
</evidence>
<dbReference type="AlphaFoldDB" id="A0AA42BLB1"/>
<dbReference type="Proteomes" id="UP001165413">
    <property type="component" value="Unassembled WGS sequence"/>
</dbReference>
<feature type="transmembrane region" description="Helical" evidence="1">
    <location>
        <begin position="29"/>
        <end position="46"/>
    </location>
</feature>
<evidence type="ECO:0000313" key="3">
    <source>
        <dbReference type="Proteomes" id="UP001165413"/>
    </source>
</evidence>
<proteinExistence type="predicted"/>
<sequence length="65" mass="7562">MMVMILMSVFFCAYFYIQAIRYAMPAKRWAFLGLCGGPMFLPLFVIKQHISVRKAAGYNNLFFRA</sequence>
<comment type="caution">
    <text evidence="2">The sequence shown here is derived from an EMBL/GenBank/DDBJ whole genome shotgun (WGS) entry which is preliminary data.</text>
</comment>
<dbReference type="RefSeq" id="WP_254100092.1">
    <property type="nucleotide sequence ID" value="NZ_JANATA010000009.1"/>
</dbReference>
<protein>
    <submittedName>
        <fullName evidence="2">Uncharacterized protein</fullName>
    </submittedName>
</protein>
<keyword evidence="3" id="KW-1185">Reference proteome</keyword>
<name>A0AA42BLB1_9ALTE</name>
<keyword evidence="1" id="KW-1133">Transmembrane helix</keyword>
<organism evidence="2 3">
    <name type="scientific">Opacimonas viscosa</name>
    <dbReference type="NCBI Taxonomy" id="2961944"/>
    <lineage>
        <taxon>Bacteria</taxon>
        <taxon>Pseudomonadati</taxon>
        <taxon>Pseudomonadota</taxon>
        <taxon>Gammaproteobacteria</taxon>
        <taxon>Alteromonadales</taxon>
        <taxon>Alteromonadaceae</taxon>
        <taxon>Opacimonas</taxon>
    </lineage>
</organism>
<dbReference type="EMBL" id="JANATA010000009">
    <property type="protein sequence ID" value="MCP3428635.1"/>
    <property type="molecule type" value="Genomic_DNA"/>
</dbReference>